<accession>A0AAD9DBK0</accession>
<dbReference type="InterPro" id="IPR041664">
    <property type="entry name" value="AAA_16"/>
</dbReference>
<dbReference type="PANTHER" id="PTHR43642:SF1">
    <property type="entry name" value="HYBRID SIGNAL TRANSDUCTION HISTIDINE KINASE G"/>
    <property type="match status" value="1"/>
</dbReference>
<feature type="domain" description="DUF6824" evidence="2">
    <location>
        <begin position="8"/>
        <end position="91"/>
    </location>
</feature>
<dbReference type="InterPro" id="IPR049227">
    <property type="entry name" value="DUF6824"/>
</dbReference>
<reference evidence="3" key="1">
    <citation type="submission" date="2023-06" db="EMBL/GenBank/DDBJ databases">
        <title>Survivors Of The Sea: Transcriptome response of Skeletonema marinoi to long-term dormancy.</title>
        <authorList>
            <person name="Pinder M.I.M."/>
            <person name="Kourtchenko O."/>
            <person name="Robertson E.K."/>
            <person name="Larsson T."/>
            <person name="Maumus F."/>
            <person name="Osuna-Cruz C.M."/>
            <person name="Vancaester E."/>
            <person name="Stenow R."/>
            <person name="Vandepoele K."/>
            <person name="Ploug H."/>
            <person name="Bruchert V."/>
            <person name="Godhe A."/>
            <person name="Topel M."/>
        </authorList>
    </citation>
    <scope>NUCLEOTIDE SEQUENCE</scope>
    <source>
        <strain evidence="3">R05AC</strain>
    </source>
</reference>
<dbReference type="Proteomes" id="UP001224775">
    <property type="component" value="Unassembled WGS sequence"/>
</dbReference>
<feature type="domain" description="Orc1-like AAA ATPase" evidence="1">
    <location>
        <begin position="92"/>
        <end position="276"/>
    </location>
</feature>
<evidence type="ECO:0000259" key="1">
    <source>
        <dbReference type="Pfam" id="PF13191"/>
    </source>
</evidence>
<dbReference type="Pfam" id="PF20710">
    <property type="entry name" value="DUF6824"/>
    <property type="match status" value="1"/>
</dbReference>
<evidence type="ECO:0000313" key="3">
    <source>
        <dbReference type="EMBL" id="KAK1741491.1"/>
    </source>
</evidence>
<dbReference type="PANTHER" id="PTHR43642">
    <property type="entry name" value="HYBRID SIGNAL TRANSDUCTION HISTIDINE KINASE G"/>
    <property type="match status" value="1"/>
</dbReference>
<sequence length="331" mass="36741">MIEPTSGDILLGRGVRINNHPGNEAYSYREIISENAATYAASTKSDKTNLSTNIFTQLLNSNPPRRFLEKSETGKWQEVPLKRAVTKISNTIFGRNEELSSLKECYRRSVSGKTEFAFISGHAGIGKSFLAYEFGKHVIMSGGIFLAGKFDQLQQGKPFSALASAFNGYCGMLMQSSELQKRREVVASKLRSSLGREVYYLTKIIPCLNDILGSEQSDDSFYDDGCVDAQRRLQYLLCQFVEVLSSSFAAPVTLFLDDLQWADSASIAAVRQLLCSTGSSSKQKQFFFVGCHREGIIDIDSAHPVRELVCHTELLGVSFTSLKLDSMGKRR</sequence>
<proteinExistence type="predicted"/>
<dbReference type="AlphaFoldDB" id="A0AAD9DBK0"/>
<evidence type="ECO:0000259" key="2">
    <source>
        <dbReference type="Pfam" id="PF20710"/>
    </source>
</evidence>
<protein>
    <submittedName>
        <fullName evidence="3">AAA ATPase</fullName>
    </submittedName>
</protein>
<dbReference type="Pfam" id="PF13191">
    <property type="entry name" value="AAA_16"/>
    <property type="match status" value="1"/>
</dbReference>
<dbReference type="InterPro" id="IPR027417">
    <property type="entry name" value="P-loop_NTPase"/>
</dbReference>
<dbReference type="InterPro" id="IPR053159">
    <property type="entry name" value="Hybrid_Histidine_Kinase"/>
</dbReference>
<keyword evidence="4" id="KW-1185">Reference proteome</keyword>
<dbReference type="Gene3D" id="3.40.50.300">
    <property type="entry name" value="P-loop containing nucleotide triphosphate hydrolases"/>
    <property type="match status" value="1"/>
</dbReference>
<organism evidence="3 4">
    <name type="scientific">Skeletonema marinoi</name>
    <dbReference type="NCBI Taxonomy" id="267567"/>
    <lineage>
        <taxon>Eukaryota</taxon>
        <taxon>Sar</taxon>
        <taxon>Stramenopiles</taxon>
        <taxon>Ochrophyta</taxon>
        <taxon>Bacillariophyta</taxon>
        <taxon>Coscinodiscophyceae</taxon>
        <taxon>Thalassiosirophycidae</taxon>
        <taxon>Thalassiosirales</taxon>
        <taxon>Skeletonemataceae</taxon>
        <taxon>Skeletonema</taxon>
        <taxon>Skeletonema marinoi-dohrnii complex</taxon>
    </lineage>
</organism>
<evidence type="ECO:0000313" key="4">
    <source>
        <dbReference type="Proteomes" id="UP001224775"/>
    </source>
</evidence>
<name>A0AAD9DBK0_9STRA</name>
<gene>
    <name evidence="3" type="ORF">QTG54_007969</name>
</gene>
<dbReference type="EMBL" id="JATAAI010000013">
    <property type="protein sequence ID" value="KAK1741491.1"/>
    <property type="molecule type" value="Genomic_DNA"/>
</dbReference>
<dbReference type="SUPFAM" id="SSF52540">
    <property type="entry name" value="P-loop containing nucleoside triphosphate hydrolases"/>
    <property type="match status" value="1"/>
</dbReference>
<comment type="caution">
    <text evidence="3">The sequence shown here is derived from an EMBL/GenBank/DDBJ whole genome shotgun (WGS) entry which is preliminary data.</text>
</comment>